<dbReference type="InterPro" id="IPR024810">
    <property type="entry name" value="MAB21L/cGLR"/>
</dbReference>
<keyword evidence="1" id="KW-0732">Signal</keyword>
<evidence type="ECO:0000313" key="2">
    <source>
        <dbReference type="EMBL" id="NXG18890.1"/>
    </source>
</evidence>
<dbReference type="PANTHER" id="PTHR10656">
    <property type="entry name" value="CELL FATE DETERMINING PROTEIN MAB21-RELATED"/>
    <property type="match status" value="1"/>
</dbReference>
<feature type="signal peptide" evidence="1">
    <location>
        <begin position="1"/>
        <end position="16"/>
    </location>
</feature>
<dbReference type="AlphaFoldDB" id="A0A7K8ZUL9"/>
<protein>
    <submittedName>
        <fullName evidence="2">IPIL1 protein</fullName>
    </submittedName>
</protein>
<feature type="chain" id="PRO_5029515831" evidence="1">
    <location>
        <begin position="17"/>
        <end position="294"/>
    </location>
</feature>
<accession>A0A7K8ZUL9</accession>
<reference evidence="2 3" key="1">
    <citation type="submission" date="2019-09" db="EMBL/GenBank/DDBJ databases">
        <title>Bird 10,000 Genomes (B10K) Project - Family phase.</title>
        <authorList>
            <person name="Zhang G."/>
        </authorList>
    </citation>
    <scope>NUCLEOTIDE SEQUENCE [LARGE SCALE GENOMIC DNA]</scope>
    <source>
        <strain evidence="2">B10K-DU-001-02</strain>
        <tissue evidence="2">Muscle</tissue>
    </source>
</reference>
<dbReference type="PRINTS" id="PR02107">
    <property type="entry name" value="INOS145TPRIP"/>
</dbReference>
<feature type="non-terminal residue" evidence="2">
    <location>
        <position position="1"/>
    </location>
</feature>
<dbReference type="EMBL" id="VWZG01005881">
    <property type="protein sequence ID" value="NXG18890.1"/>
    <property type="molecule type" value="Genomic_DNA"/>
</dbReference>
<organism evidence="2 3">
    <name type="scientific">Grallaria varia</name>
    <name type="common">variegated antpitta</name>
    <dbReference type="NCBI Taxonomy" id="117165"/>
    <lineage>
        <taxon>Eukaryota</taxon>
        <taxon>Metazoa</taxon>
        <taxon>Chordata</taxon>
        <taxon>Craniata</taxon>
        <taxon>Vertebrata</taxon>
        <taxon>Euteleostomi</taxon>
        <taxon>Archelosauria</taxon>
        <taxon>Archosauria</taxon>
        <taxon>Dinosauria</taxon>
        <taxon>Saurischia</taxon>
        <taxon>Theropoda</taxon>
        <taxon>Coelurosauria</taxon>
        <taxon>Aves</taxon>
        <taxon>Neognathae</taxon>
        <taxon>Neoaves</taxon>
        <taxon>Telluraves</taxon>
        <taxon>Australaves</taxon>
        <taxon>Passeriformes</taxon>
        <taxon>Formicariidae</taxon>
        <taxon>Grallaria</taxon>
    </lineage>
</organism>
<dbReference type="GO" id="GO:0016020">
    <property type="term" value="C:membrane"/>
    <property type="evidence" value="ECO:0007669"/>
    <property type="project" value="TreeGrafter"/>
</dbReference>
<sequence>TILMGNFIIVFKLILANTFYPEPQRAIGIGGAFEGWSPREEDVVYRVLVPLEPPPTHTFHLELDHSGHIPGRNFHVRVALVCTCTRQQQGEEMPCFLHHPEQEQRSNEEPTFRSTLCTGSYLDVEKTARWFYQLVGASWKVVPQYHHWCLGMLPSRRSCKFKLTNVRESLTVEMLFGVQQGNSDVFVSSQHAEALFTPSTMWPETYAVAETKFFRHIATLAPCDGWHLKCLQLMARALVGLDFSTYTLKTIVMHLLNTIPVSGWRRSDFLQRLRDIMEYLCCSLEERRLDHFIV</sequence>
<gene>
    <name evidence="2" type="primary">Itpripl1_0</name>
    <name evidence="2" type="ORF">GRAVAR_R03910</name>
</gene>
<evidence type="ECO:0000256" key="1">
    <source>
        <dbReference type="SAM" id="SignalP"/>
    </source>
</evidence>
<dbReference type="PANTHER" id="PTHR10656:SF40">
    <property type="entry name" value="INOSITOL 1,4,5-TRISPHOSPHATE RECEPTOR-INTERACTING PROTEIN-LIKE 1"/>
    <property type="match status" value="1"/>
</dbReference>
<dbReference type="Gene3D" id="1.10.1410.40">
    <property type="match status" value="1"/>
</dbReference>
<dbReference type="SMART" id="SM01265">
    <property type="entry name" value="Mab-21"/>
    <property type="match status" value="1"/>
</dbReference>
<proteinExistence type="predicted"/>
<evidence type="ECO:0000313" key="3">
    <source>
        <dbReference type="Proteomes" id="UP000591535"/>
    </source>
</evidence>
<name>A0A7K8ZUL9_9PASS</name>
<keyword evidence="3" id="KW-1185">Reference proteome</keyword>
<feature type="non-terminal residue" evidence="2">
    <location>
        <position position="294"/>
    </location>
</feature>
<comment type="caution">
    <text evidence="2">The sequence shown here is derived from an EMBL/GenBank/DDBJ whole genome shotgun (WGS) entry which is preliminary data.</text>
</comment>
<dbReference type="Proteomes" id="UP000591535">
    <property type="component" value="Unassembled WGS sequence"/>
</dbReference>
<dbReference type="InterPro" id="IPR026250">
    <property type="entry name" value="ITPRIP-like"/>
</dbReference>